<dbReference type="InterPro" id="IPR002156">
    <property type="entry name" value="RNaseH_domain"/>
</dbReference>
<evidence type="ECO:0000313" key="2">
    <source>
        <dbReference type="EMBL" id="RDX66414.1"/>
    </source>
</evidence>
<keyword evidence="3" id="KW-1185">Reference proteome</keyword>
<feature type="domain" description="RNase H type-1" evidence="1">
    <location>
        <begin position="260"/>
        <end position="323"/>
    </location>
</feature>
<name>A0A371EKA5_MUCPR</name>
<dbReference type="AlphaFoldDB" id="A0A371EKA5"/>
<organism evidence="2 3">
    <name type="scientific">Mucuna pruriens</name>
    <name type="common">Velvet bean</name>
    <name type="synonym">Dolichos pruriens</name>
    <dbReference type="NCBI Taxonomy" id="157652"/>
    <lineage>
        <taxon>Eukaryota</taxon>
        <taxon>Viridiplantae</taxon>
        <taxon>Streptophyta</taxon>
        <taxon>Embryophyta</taxon>
        <taxon>Tracheophyta</taxon>
        <taxon>Spermatophyta</taxon>
        <taxon>Magnoliopsida</taxon>
        <taxon>eudicotyledons</taxon>
        <taxon>Gunneridae</taxon>
        <taxon>Pentapetalae</taxon>
        <taxon>rosids</taxon>
        <taxon>fabids</taxon>
        <taxon>Fabales</taxon>
        <taxon>Fabaceae</taxon>
        <taxon>Papilionoideae</taxon>
        <taxon>50 kb inversion clade</taxon>
        <taxon>NPAAA clade</taxon>
        <taxon>indigoferoid/millettioid clade</taxon>
        <taxon>Phaseoleae</taxon>
        <taxon>Mucuna</taxon>
    </lineage>
</organism>
<dbReference type="Gene3D" id="3.30.70.270">
    <property type="match status" value="2"/>
</dbReference>
<dbReference type="InterPro" id="IPR043502">
    <property type="entry name" value="DNA/RNA_pol_sf"/>
</dbReference>
<dbReference type="OrthoDB" id="101614at2759"/>
<dbReference type="InterPro" id="IPR043128">
    <property type="entry name" value="Rev_trsase/Diguanyl_cyclase"/>
</dbReference>
<dbReference type="GO" id="GO:0003676">
    <property type="term" value="F:nucleic acid binding"/>
    <property type="evidence" value="ECO:0007669"/>
    <property type="project" value="InterPro"/>
</dbReference>
<evidence type="ECO:0000259" key="1">
    <source>
        <dbReference type="Pfam" id="PF13456"/>
    </source>
</evidence>
<evidence type="ECO:0000313" key="3">
    <source>
        <dbReference type="Proteomes" id="UP000257109"/>
    </source>
</evidence>
<dbReference type="InterPro" id="IPR012337">
    <property type="entry name" value="RNaseH-like_sf"/>
</dbReference>
<gene>
    <name evidence="2" type="primary">K02A2.6</name>
    <name evidence="2" type="ORF">CR513_54816</name>
</gene>
<reference evidence="2" key="1">
    <citation type="submission" date="2018-05" db="EMBL/GenBank/DDBJ databases">
        <title>Draft genome of Mucuna pruriens seed.</title>
        <authorList>
            <person name="Nnadi N.E."/>
            <person name="Vos R."/>
            <person name="Hasami M.H."/>
            <person name="Devisetty U.K."/>
            <person name="Aguiy J.C."/>
        </authorList>
    </citation>
    <scope>NUCLEOTIDE SEQUENCE [LARGE SCALE GENOMIC DNA]</scope>
    <source>
        <strain evidence="2">JCA_2017</strain>
    </source>
</reference>
<dbReference type="Pfam" id="PF13456">
    <property type="entry name" value="RVT_3"/>
    <property type="match status" value="1"/>
</dbReference>
<feature type="non-terminal residue" evidence="2">
    <location>
        <position position="1"/>
    </location>
</feature>
<proteinExistence type="predicted"/>
<dbReference type="EMBL" id="QJKJ01013443">
    <property type="protein sequence ID" value="RDX66414.1"/>
    <property type="molecule type" value="Genomic_DNA"/>
</dbReference>
<dbReference type="PANTHER" id="PTHR48475:SF1">
    <property type="entry name" value="RNASE H TYPE-1 DOMAIN-CONTAINING PROTEIN"/>
    <property type="match status" value="1"/>
</dbReference>
<accession>A0A371EKA5</accession>
<dbReference type="Proteomes" id="UP000257109">
    <property type="component" value="Unassembled WGS sequence"/>
</dbReference>
<dbReference type="Gene3D" id="3.30.420.10">
    <property type="entry name" value="Ribonuclease H-like superfamily/Ribonuclease H"/>
    <property type="match status" value="1"/>
</dbReference>
<dbReference type="InterPro" id="IPR036397">
    <property type="entry name" value="RNaseH_sf"/>
</dbReference>
<protein>
    <recommendedName>
        <fullName evidence="1">RNase H type-1 domain-containing protein</fullName>
    </recommendedName>
</protein>
<sequence>MIAKSRTPDQHVEDLRKLFERIQKYKVRLNLAKCTFGVKTGKLLGFIVNQRGIEIDSNKVRAIQNMPPPRTETKVRGFLGRVNYIARSTSCSRLGDTGEAPNIVPDSAGRINGWSVGATRHLREERIGHILPQQEIHRLRTKIPSIGANMLRSSLGSKKAEEIRVGPHYMTHSQDGPLQIYLRKASIGRTNSMLADGPPKGYQRERLGQQLAHHPLDDYQPLLHEFPDEHIMVVEGVRSKSDPARWKLWFDGASNLLGNGIGVVLASLEGQCFPFSAKLSFDCTNYMAEYEACAMGITMAIEHQVKTLRVFGDSTLVIYQLRGE</sequence>
<comment type="caution">
    <text evidence="2">The sequence shown here is derived from an EMBL/GenBank/DDBJ whole genome shotgun (WGS) entry which is preliminary data.</text>
</comment>
<dbReference type="SUPFAM" id="SSF56672">
    <property type="entry name" value="DNA/RNA polymerases"/>
    <property type="match status" value="1"/>
</dbReference>
<dbReference type="PANTHER" id="PTHR48475">
    <property type="entry name" value="RIBONUCLEASE H"/>
    <property type="match status" value="1"/>
</dbReference>
<dbReference type="GO" id="GO:0004523">
    <property type="term" value="F:RNA-DNA hybrid ribonuclease activity"/>
    <property type="evidence" value="ECO:0007669"/>
    <property type="project" value="InterPro"/>
</dbReference>
<dbReference type="SUPFAM" id="SSF53098">
    <property type="entry name" value="Ribonuclease H-like"/>
    <property type="match status" value="1"/>
</dbReference>